<accession>A0ABZ2YAL6</accession>
<sequence>MNCGKANLMSILQGMVQTIAENEQHLNQLDSVIGDAEHGSNLKQAFEKALCKVETLNVEQPEELLTEFGKAVAGSGCGSGPLFIGLAIKAAGRYLLQSGLQNPSSIKEALRAALEAVKEKGGAQVGDKTLVDALEPAVQAFEKALQSGQSLAEAFAQAREAAREGMLSTKDLAGKRGRASYLGERGVGYQDPGATSIYLLLESVYQSLTRKESNP</sequence>
<dbReference type="GO" id="GO:0016301">
    <property type="term" value="F:kinase activity"/>
    <property type="evidence" value="ECO:0007669"/>
    <property type="project" value="UniProtKB-KW"/>
</dbReference>
<evidence type="ECO:0000256" key="2">
    <source>
        <dbReference type="ARBA" id="ARBA00022777"/>
    </source>
</evidence>
<reference evidence="4 5" key="1">
    <citation type="submission" date="2023-03" db="EMBL/GenBank/DDBJ databases">
        <title>Novel Species.</title>
        <authorList>
            <person name="Ma S."/>
        </authorList>
    </citation>
    <scope>NUCLEOTIDE SEQUENCE [LARGE SCALE GENOMIC DNA]</scope>
    <source>
        <strain evidence="4 5">B11</strain>
    </source>
</reference>
<proteinExistence type="predicted"/>
<dbReference type="SUPFAM" id="SSF101473">
    <property type="entry name" value="DhaL-like"/>
    <property type="match status" value="1"/>
</dbReference>
<evidence type="ECO:0000256" key="1">
    <source>
        <dbReference type="ARBA" id="ARBA00022679"/>
    </source>
</evidence>
<dbReference type="RefSeq" id="WP_369017766.1">
    <property type="nucleotide sequence ID" value="NZ_CP121689.1"/>
</dbReference>
<keyword evidence="5" id="KW-1185">Reference proteome</keyword>
<evidence type="ECO:0000313" key="4">
    <source>
        <dbReference type="EMBL" id="WZL75617.1"/>
    </source>
</evidence>
<protein>
    <submittedName>
        <fullName evidence="4">Dihydroxyacetone kinase subunit DhaL</fullName>
    </submittedName>
</protein>
<dbReference type="Gene3D" id="1.25.40.340">
    <property type="match status" value="1"/>
</dbReference>
<dbReference type="InterPro" id="IPR012737">
    <property type="entry name" value="DhaK_L_YcgS"/>
</dbReference>
<feature type="domain" description="DhaL" evidence="3">
    <location>
        <begin position="6"/>
        <end position="206"/>
    </location>
</feature>
<keyword evidence="1" id="KW-0808">Transferase</keyword>
<dbReference type="InterPro" id="IPR050861">
    <property type="entry name" value="Dihydroxyacetone_Kinase"/>
</dbReference>
<name>A0ABZ2YAL6_9BACT</name>
<dbReference type="SMART" id="SM01120">
    <property type="entry name" value="Dak2"/>
    <property type="match status" value="1"/>
</dbReference>
<evidence type="ECO:0000259" key="3">
    <source>
        <dbReference type="PROSITE" id="PS51480"/>
    </source>
</evidence>
<dbReference type="Proteomes" id="UP001461341">
    <property type="component" value="Chromosome"/>
</dbReference>
<dbReference type="EMBL" id="CP121689">
    <property type="protein sequence ID" value="WZL75617.1"/>
    <property type="molecule type" value="Genomic_DNA"/>
</dbReference>
<dbReference type="NCBIfam" id="TIGR02365">
    <property type="entry name" value="dha_L_ycgS"/>
    <property type="match status" value="1"/>
</dbReference>
<gene>
    <name evidence="4" type="primary">dhaL</name>
    <name evidence="4" type="ORF">QBE54_08465</name>
</gene>
<evidence type="ECO:0000313" key="5">
    <source>
        <dbReference type="Proteomes" id="UP001461341"/>
    </source>
</evidence>
<dbReference type="PANTHER" id="PTHR28629">
    <property type="entry name" value="TRIOKINASE/FMN CYCLASE"/>
    <property type="match status" value="1"/>
</dbReference>
<dbReference type="Pfam" id="PF02734">
    <property type="entry name" value="Dak2"/>
    <property type="match status" value="1"/>
</dbReference>
<dbReference type="InterPro" id="IPR004007">
    <property type="entry name" value="DhaL_dom"/>
</dbReference>
<dbReference type="PROSITE" id="PS51480">
    <property type="entry name" value="DHAL"/>
    <property type="match status" value="1"/>
</dbReference>
<keyword evidence="2 4" id="KW-0418">Kinase</keyword>
<organism evidence="4 5">
    <name type="scientific">Thermatribacter velox</name>
    <dbReference type="NCBI Taxonomy" id="3039681"/>
    <lineage>
        <taxon>Bacteria</taxon>
        <taxon>Pseudomonadati</taxon>
        <taxon>Atribacterota</taxon>
        <taxon>Atribacteria</taxon>
        <taxon>Atribacterales</taxon>
        <taxon>Thermatribacteraceae</taxon>
        <taxon>Thermatribacter</taxon>
    </lineage>
</organism>
<dbReference type="PANTHER" id="PTHR28629:SF4">
    <property type="entry name" value="TRIOKINASE_FMN CYCLASE"/>
    <property type="match status" value="1"/>
</dbReference>
<dbReference type="InterPro" id="IPR036117">
    <property type="entry name" value="DhaL_dom_sf"/>
</dbReference>